<dbReference type="Proteomes" id="UP000471166">
    <property type="component" value="Unassembled WGS sequence"/>
</dbReference>
<dbReference type="InterPro" id="IPR016181">
    <property type="entry name" value="Acyl_CoA_acyltransferase"/>
</dbReference>
<dbReference type="GO" id="GO:0016747">
    <property type="term" value="F:acyltransferase activity, transferring groups other than amino-acyl groups"/>
    <property type="evidence" value="ECO:0007669"/>
    <property type="project" value="InterPro"/>
</dbReference>
<dbReference type="InterPro" id="IPR000182">
    <property type="entry name" value="GNAT_dom"/>
</dbReference>
<keyword evidence="2" id="KW-0012">Acyltransferase</keyword>
<dbReference type="InterPro" id="IPR050832">
    <property type="entry name" value="Bact_Acetyltransf"/>
</dbReference>
<dbReference type="AlphaFoldDB" id="A0A6P1CZN0"/>
<accession>A0A6P1CZN0</accession>
<evidence type="ECO:0000313" key="4">
    <source>
        <dbReference type="EMBL" id="NEW35735.1"/>
    </source>
</evidence>
<name>A0A6P1CZN0_9NOCA</name>
<keyword evidence="1 4" id="KW-0808">Transferase</keyword>
<dbReference type="Pfam" id="PF00583">
    <property type="entry name" value="Acetyltransf_1"/>
    <property type="match status" value="1"/>
</dbReference>
<dbReference type="EMBL" id="JAAGVB010000052">
    <property type="protein sequence ID" value="NEW35735.1"/>
    <property type="molecule type" value="Genomic_DNA"/>
</dbReference>
<dbReference type="Gene3D" id="3.40.630.30">
    <property type="match status" value="1"/>
</dbReference>
<evidence type="ECO:0000256" key="2">
    <source>
        <dbReference type="ARBA" id="ARBA00023315"/>
    </source>
</evidence>
<protein>
    <submittedName>
        <fullName evidence="4">GNAT family N-acetyltransferase</fullName>
    </submittedName>
</protein>
<dbReference type="PANTHER" id="PTHR43877:SF2">
    <property type="entry name" value="AMINOALKYLPHOSPHONATE N-ACETYLTRANSFERASE-RELATED"/>
    <property type="match status" value="1"/>
</dbReference>
<gene>
    <name evidence="4" type="ORF">GV791_24670</name>
</gene>
<evidence type="ECO:0000313" key="5">
    <source>
        <dbReference type="Proteomes" id="UP000471166"/>
    </source>
</evidence>
<dbReference type="CDD" id="cd04301">
    <property type="entry name" value="NAT_SF"/>
    <property type="match status" value="1"/>
</dbReference>
<proteinExistence type="predicted"/>
<evidence type="ECO:0000256" key="1">
    <source>
        <dbReference type="ARBA" id="ARBA00022679"/>
    </source>
</evidence>
<evidence type="ECO:0000259" key="3">
    <source>
        <dbReference type="PROSITE" id="PS51186"/>
    </source>
</evidence>
<feature type="domain" description="N-acetyltransferase" evidence="3">
    <location>
        <begin position="5"/>
        <end position="170"/>
    </location>
</feature>
<comment type="caution">
    <text evidence="4">The sequence shown here is derived from an EMBL/GenBank/DDBJ whole genome shotgun (WGS) entry which is preliminary data.</text>
</comment>
<dbReference type="PROSITE" id="PS51186">
    <property type="entry name" value="GNAT"/>
    <property type="match status" value="1"/>
</dbReference>
<dbReference type="PANTHER" id="PTHR43877">
    <property type="entry name" value="AMINOALKYLPHOSPHONATE N-ACETYLTRANSFERASE-RELATED-RELATED"/>
    <property type="match status" value="1"/>
</dbReference>
<dbReference type="SUPFAM" id="SSF55729">
    <property type="entry name" value="Acyl-CoA N-acyltransferases (Nat)"/>
    <property type="match status" value="1"/>
</dbReference>
<organism evidence="4 5">
    <name type="scientific">Nocardia cyriacigeorgica</name>
    <dbReference type="NCBI Taxonomy" id="135487"/>
    <lineage>
        <taxon>Bacteria</taxon>
        <taxon>Bacillati</taxon>
        <taxon>Actinomycetota</taxon>
        <taxon>Actinomycetes</taxon>
        <taxon>Mycobacteriales</taxon>
        <taxon>Nocardiaceae</taxon>
        <taxon>Nocardia</taxon>
    </lineage>
</organism>
<sequence length="172" mass="18946">MNTAAPMAPATAEDAPDIAALRDELAHWMLDNGIQQWKPGEYPPETVAAEIARGEWFIWRDQEGALIATVRLIWRDPEFWGAADGEAGYVHGLMVTPAHRGKQLGSRVLEFCAERTLAHGLSVQRLDTAENNAVLREFYAAQGFTQVGTAPLPARFHGCERIVLLEKRLGAA</sequence>
<reference evidence="4 5" key="1">
    <citation type="submission" date="2020-01" db="EMBL/GenBank/DDBJ databases">
        <title>Genetics and antimicrobial susceptibilities of Nocardia species isolated from the soil; a comparison with species isolated from humans.</title>
        <authorList>
            <person name="Carrasco G."/>
            <person name="Monzon S."/>
            <person name="Sansegundo M."/>
            <person name="Garcia E."/>
            <person name="Garrido N."/>
            <person name="Medina M.J."/>
            <person name="Villalon P."/>
            <person name="Ramirez-Arocha A.C."/>
            <person name="Jimenez P."/>
            <person name="Cuesta I."/>
            <person name="Valdezate S."/>
        </authorList>
    </citation>
    <scope>NUCLEOTIDE SEQUENCE [LARGE SCALE GENOMIC DNA]</scope>
    <source>
        <strain evidence="4 5">CNM20110626</strain>
    </source>
</reference>
<dbReference type="RefSeq" id="WP_163847025.1">
    <property type="nucleotide sequence ID" value="NZ_AP026979.1"/>
</dbReference>